<dbReference type="CDD" id="cd07067">
    <property type="entry name" value="HP_PGM_like"/>
    <property type="match status" value="1"/>
</dbReference>
<evidence type="ECO:0000313" key="3">
    <source>
        <dbReference type="Proteomes" id="UP000326570"/>
    </source>
</evidence>
<keyword evidence="3" id="KW-1185">Reference proteome</keyword>
<gene>
    <name evidence="2" type="ORF">F0P94_02875</name>
</gene>
<dbReference type="SMART" id="SM00855">
    <property type="entry name" value="PGAM"/>
    <property type="match status" value="1"/>
</dbReference>
<keyword evidence="1" id="KW-0378">Hydrolase</keyword>
<protein>
    <recommendedName>
        <fullName evidence="4">Histidine phosphatase family protein</fullName>
    </recommendedName>
</protein>
<dbReference type="RefSeq" id="WP_150902183.1">
    <property type="nucleotide sequence ID" value="NZ_VTWT01000001.1"/>
</dbReference>
<proteinExistence type="predicted"/>
<dbReference type="Gene3D" id="3.40.50.1240">
    <property type="entry name" value="Phosphoglycerate mutase-like"/>
    <property type="match status" value="1"/>
</dbReference>
<dbReference type="AlphaFoldDB" id="A0A5N1J5S4"/>
<organism evidence="2 3">
    <name type="scientific">Adhaeribacter soli</name>
    <dbReference type="NCBI Taxonomy" id="2607655"/>
    <lineage>
        <taxon>Bacteria</taxon>
        <taxon>Pseudomonadati</taxon>
        <taxon>Bacteroidota</taxon>
        <taxon>Cytophagia</taxon>
        <taxon>Cytophagales</taxon>
        <taxon>Hymenobacteraceae</taxon>
        <taxon>Adhaeribacter</taxon>
    </lineage>
</organism>
<reference evidence="2 3" key="1">
    <citation type="submission" date="2019-09" db="EMBL/GenBank/DDBJ databases">
        <title>Genome sequence of Adhaeribacter sp. M2.</title>
        <authorList>
            <person name="Srinivasan S."/>
        </authorList>
    </citation>
    <scope>NUCLEOTIDE SEQUENCE [LARGE SCALE GENOMIC DNA]</scope>
    <source>
        <strain evidence="2 3">M2</strain>
    </source>
</reference>
<dbReference type="SUPFAM" id="SSF53254">
    <property type="entry name" value="Phosphoglycerate mutase-like"/>
    <property type="match status" value="1"/>
</dbReference>
<sequence length="164" mass="18159">MKKTLIIVRHAHTFDPVPGQADHERELTPEGRTQARQSAEWLKEQGTLPRKIVASSAKRTQATAGIFAGILLNDSAAYAPEKELFRASETEVLEYVQQHFGHEDSVMVVGHNPTVTQLAIRLGATSVSYLPPASVIVLSFDIENWEDLKFHTGKLVAKFLPDEA</sequence>
<dbReference type="InterPro" id="IPR013078">
    <property type="entry name" value="His_Pase_superF_clade-1"/>
</dbReference>
<dbReference type="GO" id="GO:0016787">
    <property type="term" value="F:hydrolase activity"/>
    <property type="evidence" value="ECO:0007669"/>
    <property type="project" value="UniProtKB-KW"/>
</dbReference>
<dbReference type="InterPro" id="IPR029033">
    <property type="entry name" value="His_PPase_superfam"/>
</dbReference>
<dbReference type="InterPro" id="IPR051021">
    <property type="entry name" value="Mito_Ser/Thr_phosphatase"/>
</dbReference>
<dbReference type="PANTHER" id="PTHR20935">
    <property type="entry name" value="PHOSPHOGLYCERATE MUTASE-RELATED"/>
    <property type="match status" value="1"/>
</dbReference>
<dbReference type="EMBL" id="VTWT01000001">
    <property type="protein sequence ID" value="KAA9346040.1"/>
    <property type="molecule type" value="Genomic_DNA"/>
</dbReference>
<accession>A0A5N1J5S4</accession>
<comment type="caution">
    <text evidence="2">The sequence shown here is derived from an EMBL/GenBank/DDBJ whole genome shotgun (WGS) entry which is preliminary data.</text>
</comment>
<evidence type="ECO:0008006" key="4">
    <source>
        <dbReference type="Google" id="ProtNLM"/>
    </source>
</evidence>
<evidence type="ECO:0000313" key="2">
    <source>
        <dbReference type="EMBL" id="KAA9346040.1"/>
    </source>
</evidence>
<name>A0A5N1J5S4_9BACT</name>
<dbReference type="Pfam" id="PF00300">
    <property type="entry name" value="His_Phos_1"/>
    <property type="match status" value="1"/>
</dbReference>
<dbReference type="Proteomes" id="UP000326570">
    <property type="component" value="Unassembled WGS sequence"/>
</dbReference>
<evidence type="ECO:0000256" key="1">
    <source>
        <dbReference type="ARBA" id="ARBA00022801"/>
    </source>
</evidence>